<protein>
    <submittedName>
        <fullName evidence="1">Permease of the drug/metabolite transporter</fullName>
    </submittedName>
</protein>
<accession>A0AAC8TE05</accession>
<reference evidence="1 2" key="1">
    <citation type="submission" date="2015-05" db="EMBL/GenBank/DDBJ databases">
        <title>Genome assembly of Archangium gephyra DSM 2261.</title>
        <authorList>
            <person name="Sharma G."/>
            <person name="Subramanian S."/>
        </authorList>
    </citation>
    <scope>NUCLEOTIDE SEQUENCE [LARGE SCALE GENOMIC DNA]</scope>
    <source>
        <strain evidence="1 2">DSM 2261</strain>
    </source>
</reference>
<evidence type="ECO:0000313" key="2">
    <source>
        <dbReference type="Proteomes" id="UP000035579"/>
    </source>
</evidence>
<proteinExistence type="predicted"/>
<dbReference type="Proteomes" id="UP000035579">
    <property type="component" value="Chromosome"/>
</dbReference>
<sequence>MALRTVGDARHIGILSQLTPRASTSLLLLVTGQGLSSGVVLAASPFMSVAR</sequence>
<evidence type="ECO:0000313" key="1">
    <source>
        <dbReference type="EMBL" id="AKJ02507.1"/>
    </source>
</evidence>
<dbReference type="AlphaFoldDB" id="A0AAC8TE05"/>
<dbReference type="EMBL" id="CP011509">
    <property type="protein sequence ID" value="AKJ02507.1"/>
    <property type="molecule type" value="Genomic_DNA"/>
</dbReference>
<organism evidence="1 2">
    <name type="scientific">Archangium gephyra</name>
    <dbReference type="NCBI Taxonomy" id="48"/>
    <lineage>
        <taxon>Bacteria</taxon>
        <taxon>Pseudomonadati</taxon>
        <taxon>Myxococcota</taxon>
        <taxon>Myxococcia</taxon>
        <taxon>Myxococcales</taxon>
        <taxon>Cystobacterineae</taxon>
        <taxon>Archangiaceae</taxon>
        <taxon>Archangium</taxon>
    </lineage>
</organism>
<name>A0AAC8TE05_9BACT</name>
<dbReference type="KEGG" id="age:AA314_04133"/>
<dbReference type="RefSeq" id="WP_156349871.1">
    <property type="nucleotide sequence ID" value="NZ_CP011509.1"/>
</dbReference>
<gene>
    <name evidence="1" type="ORF">AA314_04133</name>
</gene>